<evidence type="ECO:0000259" key="2">
    <source>
        <dbReference type="Pfam" id="PF21305"/>
    </source>
</evidence>
<keyword evidence="1" id="KW-0732">Signal</keyword>
<dbReference type="Pfam" id="PF21305">
    <property type="entry name" value="type_II_gspD_N0"/>
    <property type="match status" value="1"/>
</dbReference>
<name>A0A6J4H035_9BACT</name>
<proteinExistence type="predicted"/>
<dbReference type="InterPro" id="IPR038591">
    <property type="entry name" value="NolW-like_sf"/>
</dbReference>
<evidence type="ECO:0000313" key="3">
    <source>
        <dbReference type="EMBL" id="CAA9209140.1"/>
    </source>
</evidence>
<feature type="chain" id="PRO_5026700330" description="GspD-like N0 domain-containing protein" evidence="1">
    <location>
        <begin position="23"/>
        <end position="207"/>
    </location>
</feature>
<dbReference type="AlphaFoldDB" id="A0A6J4H035"/>
<gene>
    <name evidence="3" type="ORF">AVDCRST_MAG42-752</name>
</gene>
<sequence length="207" mass="22904">MRLILAAVLLCLISVTRPVAGAKPDVEETVPLQYVNEDVHAVILLYEKLTGFKIVRDNFVQGKITVTADQPVSRATAIELIEKTLMTNGYALVQTEKDIVQIVGTGQNSRTVGLPIISDPKEVPKGERVISYMFKLRHLDPTYLQQVLGQYLSPPRPYTSFLALPDARAVMVTERTSVIRPLVAMVLELDVPPLPPPARPPKEKDTP</sequence>
<feature type="signal peptide" evidence="1">
    <location>
        <begin position="1"/>
        <end position="22"/>
    </location>
</feature>
<protein>
    <recommendedName>
        <fullName evidence="2">GspD-like N0 domain-containing protein</fullName>
    </recommendedName>
</protein>
<accession>A0A6J4H035</accession>
<evidence type="ECO:0000256" key="1">
    <source>
        <dbReference type="SAM" id="SignalP"/>
    </source>
</evidence>
<feature type="domain" description="GspD-like N0" evidence="2">
    <location>
        <begin position="33"/>
        <end position="102"/>
    </location>
</feature>
<dbReference type="Gene3D" id="3.30.1370.120">
    <property type="match status" value="1"/>
</dbReference>
<organism evidence="3">
    <name type="scientific">uncultured Chthoniobacterales bacterium</name>
    <dbReference type="NCBI Taxonomy" id="1836801"/>
    <lineage>
        <taxon>Bacteria</taxon>
        <taxon>Pseudomonadati</taxon>
        <taxon>Verrucomicrobiota</taxon>
        <taxon>Spartobacteria</taxon>
        <taxon>Chthoniobacterales</taxon>
        <taxon>environmental samples</taxon>
    </lineage>
</organism>
<dbReference type="EMBL" id="CADCTA010000001">
    <property type="protein sequence ID" value="CAA9209140.1"/>
    <property type="molecule type" value="Genomic_DNA"/>
</dbReference>
<reference evidence="3" key="1">
    <citation type="submission" date="2020-02" db="EMBL/GenBank/DDBJ databases">
        <authorList>
            <person name="Meier V. D."/>
        </authorList>
    </citation>
    <scope>NUCLEOTIDE SEQUENCE</scope>
    <source>
        <strain evidence="3">AVDCRST_MAG42</strain>
    </source>
</reference>
<dbReference type="InterPro" id="IPR049371">
    <property type="entry name" value="GspD-like_N0"/>
</dbReference>
<dbReference type="Gene3D" id="3.55.50.30">
    <property type="match status" value="1"/>
</dbReference>